<dbReference type="Proteomes" id="UP000321947">
    <property type="component" value="Unassembled WGS sequence"/>
</dbReference>
<name>A0A5D3E600_CUCMM</name>
<organism evidence="1 2">
    <name type="scientific">Cucumis melo var. makuwa</name>
    <name type="common">Oriental melon</name>
    <dbReference type="NCBI Taxonomy" id="1194695"/>
    <lineage>
        <taxon>Eukaryota</taxon>
        <taxon>Viridiplantae</taxon>
        <taxon>Streptophyta</taxon>
        <taxon>Embryophyta</taxon>
        <taxon>Tracheophyta</taxon>
        <taxon>Spermatophyta</taxon>
        <taxon>Magnoliopsida</taxon>
        <taxon>eudicotyledons</taxon>
        <taxon>Gunneridae</taxon>
        <taxon>Pentapetalae</taxon>
        <taxon>rosids</taxon>
        <taxon>fabids</taxon>
        <taxon>Cucurbitales</taxon>
        <taxon>Cucurbitaceae</taxon>
        <taxon>Benincaseae</taxon>
        <taxon>Cucumis</taxon>
    </lineage>
</organism>
<dbReference type="EMBL" id="SSTD01000240">
    <property type="protein sequence ID" value="TYK30735.1"/>
    <property type="molecule type" value="Genomic_DNA"/>
</dbReference>
<protein>
    <submittedName>
        <fullName evidence="1">Transposon Tf2-1 polyprotein isoform X1</fullName>
    </submittedName>
</protein>
<comment type="caution">
    <text evidence="1">The sequence shown here is derived from an EMBL/GenBank/DDBJ whole genome shotgun (WGS) entry which is preliminary data.</text>
</comment>
<proteinExistence type="predicted"/>
<evidence type="ECO:0000313" key="1">
    <source>
        <dbReference type="EMBL" id="TYK30735.1"/>
    </source>
</evidence>
<sequence length="105" mass="11708">MEPLSDLPNRVIEETFMGRLLPRIKAEVEFCQPVGLAQMMRLAQLVENREIIRNEANLKGYSGGKYSSSSPSTIKINDSKNNTVFPIRTVTLRGNTTGEVKKEGP</sequence>
<dbReference type="AlphaFoldDB" id="A0A5D3E600"/>
<gene>
    <name evidence="1" type="ORF">E5676_scaffold343G00690</name>
</gene>
<accession>A0A5D3E600</accession>
<reference evidence="1 2" key="1">
    <citation type="submission" date="2019-08" db="EMBL/GenBank/DDBJ databases">
        <title>Draft genome sequences of two oriental melons (Cucumis melo L. var makuwa).</title>
        <authorList>
            <person name="Kwon S.-Y."/>
        </authorList>
    </citation>
    <scope>NUCLEOTIDE SEQUENCE [LARGE SCALE GENOMIC DNA]</scope>
    <source>
        <strain evidence="2">cv. Chang Bougi</strain>
        <tissue evidence="1">Leaf</tissue>
    </source>
</reference>
<evidence type="ECO:0000313" key="2">
    <source>
        <dbReference type="Proteomes" id="UP000321947"/>
    </source>
</evidence>